<evidence type="ECO:0000313" key="2">
    <source>
        <dbReference type="Proteomes" id="UP000535543"/>
    </source>
</evidence>
<dbReference type="SUPFAM" id="SSF53474">
    <property type="entry name" value="alpha/beta-Hydrolases"/>
    <property type="match status" value="1"/>
</dbReference>
<name>A0A848KM87_9NOCA</name>
<comment type="caution">
    <text evidence="1">The sequence shown here is derived from an EMBL/GenBank/DDBJ whole genome shotgun (WGS) entry which is preliminary data.</text>
</comment>
<dbReference type="EMBL" id="VCQU01000008">
    <property type="protein sequence ID" value="NMN97772.1"/>
    <property type="molecule type" value="Genomic_DNA"/>
</dbReference>
<sequence length="433" mass="45642">MARRMYLRWLNLSTKRNRGSVFIRILISPHASLFAMPSSRGTAIVLGALIVLVTACSGTDSKPRLELSTPLPAIAANVLAQRGTIVESKPAQLPDDVMAKIGQASTVVYRSVSGYDGKASEVAGTVFVPKGSPPDGGWPVIAYAHVTTGTTVDCGPSLSADLRGTASSIAPIVESGFAVAMTDYQGLGHPGGHPYLEPKTAAFDVIDSVRALRNVYPNVSTRWLAFGSSQGGQAAWAANEYAADYGTGLDFLGSISIAPPADFTGYAVAAESETLTPGQILFMPLIIAGLQVVHPDLQPSDYLRGVALNDQLALTSCTTPEAANKKALFGELNSAQVRPSSKEAADRLVGWLKDSALPQRRASGPMFVVNGSLDDVVLPAWVSSAVSRACEAGDTIIHREIADRGHTDVDGGEEMYAWIRDRFTGAEAPSNCP</sequence>
<dbReference type="PANTHER" id="PTHR34853">
    <property type="match status" value="1"/>
</dbReference>
<reference evidence="1 2" key="2">
    <citation type="submission" date="2020-06" db="EMBL/GenBank/DDBJ databases">
        <title>Antribacter stalactiti gen. nov., sp. nov., a new member of the family Nacardiaceae isolated from a cave.</title>
        <authorList>
            <person name="Kim I.S."/>
        </authorList>
    </citation>
    <scope>NUCLEOTIDE SEQUENCE [LARGE SCALE GENOMIC DNA]</scope>
    <source>
        <strain evidence="1 2">YC2-7</strain>
    </source>
</reference>
<dbReference type="GO" id="GO:0004806">
    <property type="term" value="F:triacylglycerol lipase activity"/>
    <property type="evidence" value="ECO:0007669"/>
    <property type="project" value="InterPro"/>
</dbReference>
<dbReference type="GO" id="GO:0016042">
    <property type="term" value="P:lipid catabolic process"/>
    <property type="evidence" value="ECO:0007669"/>
    <property type="project" value="InterPro"/>
</dbReference>
<dbReference type="InterPro" id="IPR005152">
    <property type="entry name" value="Lipase_secreted"/>
</dbReference>
<reference evidence="1 2" key="1">
    <citation type="submission" date="2019-05" db="EMBL/GenBank/DDBJ databases">
        <authorList>
            <person name="Lee S.D."/>
        </authorList>
    </citation>
    <scope>NUCLEOTIDE SEQUENCE [LARGE SCALE GENOMIC DNA]</scope>
    <source>
        <strain evidence="1 2">YC2-7</strain>
    </source>
</reference>
<dbReference type="Proteomes" id="UP000535543">
    <property type="component" value="Unassembled WGS sequence"/>
</dbReference>
<dbReference type="Pfam" id="PF03583">
    <property type="entry name" value="LIP"/>
    <property type="match status" value="1"/>
</dbReference>
<dbReference type="AlphaFoldDB" id="A0A848KM87"/>
<dbReference type="InterPro" id="IPR029058">
    <property type="entry name" value="AB_hydrolase_fold"/>
</dbReference>
<proteinExistence type="predicted"/>
<accession>A0A848KM87</accession>
<keyword evidence="2" id="KW-1185">Reference proteome</keyword>
<dbReference type="PANTHER" id="PTHR34853:SF1">
    <property type="entry name" value="LIPASE 5"/>
    <property type="match status" value="1"/>
</dbReference>
<organism evidence="1 2">
    <name type="scientific">Antrihabitans stalactiti</name>
    <dbReference type="NCBI Taxonomy" id="2584121"/>
    <lineage>
        <taxon>Bacteria</taxon>
        <taxon>Bacillati</taxon>
        <taxon>Actinomycetota</taxon>
        <taxon>Actinomycetes</taxon>
        <taxon>Mycobacteriales</taxon>
        <taxon>Nocardiaceae</taxon>
        <taxon>Antrihabitans</taxon>
    </lineage>
</organism>
<protein>
    <submittedName>
        <fullName evidence="1">Lipase</fullName>
    </submittedName>
</protein>
<gene>
    <name evidence="1" type="ORF">FGL95_22295</name>
</gene>
<dbReference type="Gene3D" id="3.40.50.1820">
    <property type="entry name" value="alpha/beta hydrolase"/>
    <property type="match status" value="2"/>
</dbReference>
<evidence type="ECO:0000313" key="1">
    <source>
        <dbReference type="EMBL" id="NMN97772.1"/>
    </source>
</evidence>
<dbReference type="PIRSF" id="PIRSF029171">
    <property type="entry name" value="Esterase_LipA"/>
    <property type="match status" value="1"/>
</dbReference>